<dbReference type="EMBL" id="QMDV01000003">
    <property type="protein sequence ID" value="RAU82258.1"/>
    <property type="molecule type" value="Genomic_DNA"/>
</dbReference>
<keyword evidence="1" id="KW-1133">Transmembrane helix</keyword>
<evidence type="ECO:0008006" key="4">
    <source>
        <dbReference type="Google" id="ProtNLM"/>
    </source>
</evidence>
<gene>
    <name evidence="2" type="ORF">DP923_10720</name>
</gene>
<organism evidence="2 3">
    <name type="scientific">Pontibacter arcticus</name>
    <dbReference type="NCBI Taxonomy" id="2080288"/>
    <lineage>
        <taxon>Bacteria</taxon>
        <taxon>Pseudomonadati</taxon>
        <taxon>Bacteroidota</taxon>
        <taxon>Cytophagia</taxon>
        <taxon>Cytophagales</taxon>
        <taxon>Hymenobacteraceae</taxon>
        <taxon>Pontibacter</taxon>
    </lineage>
</organism>
<dbReference type="Proteomes" id="UP000251692">
    <property type="component" value="Unassembled WGS sequence"/>
</dbReference>
<reference evidence="2 3" key="2">
    <citation type="submission" date="2018-07" db="EMBL/GenBank/DDBJ databases">
        <title>Pontibacter sp. 2b14 genomic sequence and assembly.</title>
        <authorList>
            <person name="Du Z.-J."/>
        </authorList>
    </citation>
    <scope>NUCLEOTIDE SEQUENCE [LARGE SCALE GENOMIC DNA]</scope>
    <source>
        <strain evidence="2 3">2b14</strain>
    </source>
</reference>
<protein>
    <recommendedName>
        <fullName evidence="4">YtxH-like protein</fullName>
    </recommendedName>
</protein>
<name>A0A364RD37_9BACT</name>
<comment type="caution">
    <text evidence="2">The sequence shown here is derived from an EMBL/GenBank/DDBJ whole genome shotgun (WGS) entry which is preliminary data.</text>
</comment>
<sequence>MRTRTEYTSLGEGKANFTNSSIGHIRNLESIQQHYQSENCETCEGMSDTTKLTLGLVASAGVGLLAGLLLAPQKGMDTPEIS</sequence>
<evidence type="ECO:0000256" key="1">
    <source>
        <dbReference type="SAM" id="Phobius"/>
    </source>
</evidence>
<evidence type="ECO:0000313" key="2">
    <source>
        <dbReference type="EMBL" id="RAU82258.1"/>
    </source>
</evidence>
<keyword evidence="1" id="KW-0472">Membrane</keyword>
<reference evidence="2 3" key="1">
    <citation type="submission" date="2018-06" db="EMBL/GenBank/DDBJ databases">
        <authorList>
            <person name="Liu Z.-W."/>
        </authorList>
    </citation>
    <scope>NUCLEOTIDE SEQUENCE [LARGE SCALE GENOMIC DNA]</scope>
    <source>
        <strain evidence="2 3">2b14</strain>
    </source>
</reference>
<dbReference type="AlphaFoldDB" id="A0A364RD37"/>
<proteinExistence type="predicted"/>
<keyword evidence="3" id="KW-1185">Reference proteome</keyword>
<accession>A0A364RD37</accession>
<feature type="transmembrane region" description="Helical" evidence="1">
    <location>
        <begin position="52"/>
        <end position="71"/>
    </location>
</feature>
<evidence type="ECO:0000313" key="3">
    <source>
        <dbReference type="Proteomes" id="UP000251692"/>
    </source>
</evidence>
<dbReference type="RefSeq" id="WP_112305851.1">
    <property type="nucleotide sequence ID" value="NZ_QMDV01000003.1"/>
</dbReference>
<keyword evidence="1" id="KW-0812">Transmembrane</keyword>